<proteinExistence type="predicted"/>
<dbReference type="SUPFAM" id="SSF52266">
    <property type="entry name" value="SGNH hydrolase"/>
    <property type="match status" value="1"/>
</dbReference>
<keyword evidence="3" id="KW-1185">Reference proteome</keyword>
<dbReference type="GO" id="GO:0004622">
    <property type="term" value="F:phosphatidylcholine lysophospholipase activity"/>
    <property type="evidence" value="ECO:0007669"/>
    <property type="project" value="TreeGrafter"/>
</dbReference>
<feature type="domain" description="SGNH hydrolase-type esterase" evidence="1">
    <location>
        <begin position="8"/>
        <end position="190"/>
    </location>
</feature>
<organism evidence="2 3">
    <name type="scientific">Marinithermofilum abyssi</name>
    <dbReference type="NCBI Taxonomy" id="1571185"/>
    <lineage>
        <taxon>Bacteria</taxon>
        <taxon>Bacillati</taxon>
        <taxon>Bacillota</taxon>
        <taxon>Bacilli</taxon>
        <taxon>Bacillales</taxon>
        <taxon>Thermoactinomycetaceae</taxon>
        <taxon>Marinithermofilum</taxon>
    </lineage>
</organism>
<reference evidence="2" key="2">
    <citation type="submission" date="2020-09" db="EMBL/GenBank/DDBJ databases">
        <authorList>
            <person name="Sun Q."/>
            <person name="Zhou Y."/>
        </authorList>
    </citation>
    <scope>NUCLEOTIDE SEQUENCE</scope>
    <source>
        <strain evidence="2">CGMCC 1.15179</strain>
    </source>
</reference>
<protein>
    <submittedName>
        <fullName evidence="2">Lipase</fullName>
    </submittedName>
</protein>
<name>A0A8J2VC22_9BACL</name>
<accession>A0A8J2VC22</accession>
<evidence type="ECO:0000259" key="1">
    <source>
        <dbReference type="Pfam" id="PF13472"/>
    </source>
</evidence>
<dbReference type="InterPro" id="IPR036514">
    <property type="entry name" value="SGNH_hydro_sf"/>
</dbReference>
<evidence type="ECO:0000313" key="3">
    <source>
        <dbReference type="Proteomes" id="UP000625210"/>
    </source>
</evidence>
<dbReference type="PANTHER" id="PTHR30383">
    <property type="entry name" value="THIOESTERASE 1/PROTEASE 1/LYSOPHOSPHOLIPASE L1"/>
    <property type="match status" value="1"/>
</dbReference>
<dbReference type="EMBL" id="BMHQ01000007">
    <property type="protein sequence ID" value="GGE19326.1"/>
    <property type="molecule type" value="Genomic_DNA"/>
</dbReference>
<comment type="caution">
    <text evidence="2">The sequence shown here is derived from an EMBL/GenBank/DDBJ whole genome shotgun (WGS) entry which is preliminary data.</text>
</comment>
<dbReference type="RefSeq" id="WP_188647901.1">
    <property type="nucleotide sequence ID" value="NZ_BMHQ01000007.1"/>
</dbReference>
<dbReference type="PANTHER" id="PTHR30383:SF5">
    <property type="entry name" value="SGNH HYDROLASE-TYPE ESTERASE DOMAIN-CONTAINING PROTEIN"/>
    <property type="match status" value="1"/>
</dbReference>
<dbReference type="Gene3D" id="3.40.50.1110">
    <property type="entry name" value="SGNH hydrolase"/>
    <property type="match status" value="1"/>
</dbReference>
<evidence type="ECO:0000313" key="2">
    <source>
        <dbReference type="EMBL" id="GGE19326.1"/>
    </source>
</evidence>
<gene>
    <name evidence="2" type="ORF">GCM10011571_21560</name>
</gene>
<dbReference type="InterPro" id="IPR013830">
    <property type="entry name" value="SGNH_hydro"/>
</dbReference>
<dbReference type="InterPro" id="IPR051532">
    <property type="entry name" value="Ester_Hydrolysis_Enzymes"/>
</dbReference>
<dbReference type="Pfam" id="PF13472">
    <property type="entry name" value="Lipase_GDSL_2"/>
    <property type="match status" value="1"/>
</dbReference>
<dbReference type="AlphaFoldDB" id="A0A8J2VC22"/>
<sequence length="230" mass="25988">MNAVTYLALGDSITEGLGASGPETHFVSRLFRHLQSTPQCRLRNMGISGLTSVELYGLMQTPAMKKLLPRVSHITITTGGCDFIEWYEAGMSLTGLPRTMRQVCRHVQSILERTRQDNPSAVIQMMGFYMPPPAYELGYSLAARVLQSMNKSYQKICSKYGVQLVNPYKTFLHRTDYFADEVHPNQKGYDKLARLFIQHCPQHCPPKHPVRNNKEAALAKEISDDLSPLR</sequence>
<reference evidence="2" key="1">
    <citation type="journal article" date="2014" name="Int. J. Syst. Evol. Microbiol.">
        <title>Complete genome sequence of Corynebacterium casei LMG S-19264T (=DSM 44701T), isolated from a smear-ripened cheese.</title>
        <authorList>
            <consortium name="US DOE Joint Genome Institute (JGI-PGF)"/>
            <person name="Walter F."/>
            <person name="Albersmeier A."/>
            <person name="Kalinowski J."/>
            <person name="Ruckert C."/>
        </authorList>
    </citation>
    <scope>NUCLEOTIDE SEQUENCE</scope>
    <source>
        <strain evidence="2">CGMCC 1.15179</strain>
    </source>
</reference>
<dbReference type="Proteomes" id="UP000625210">
    <property type="component" value="Unassembled WGS sequence"/>
</dbReference>